<sequence length="893" mass="97302">MAESSQWKESLSLEETNKIRVSLGLKPIADPAASSSAEAKLDGDALAEDNYRKRREAEQKEKDAADLKSRIDKARNQKERMRKLVGRTLGEADEDEAARGKVKKEEGAADDEDTKAWVKKQKKRAKELAAKRAREQEEADRLAEEEERERANKYGEEDLAGLKVAHDADAFGEGEDVVLTLKDSRVLDDEGALRFSRCVVIRFADPDSLADDELHNVNMTENAKTKHALELKKKGRQAGEYTGLDDDEFDGAPGSSRGVLNKYDEDFDAIKVDGFQLGAAARAKGKGRATDEAGQEEGGPREKVKLSMDYTKSFTTDYLQEGEAGFKKPKKKKKRAGRITTLAEDDEAQNGTAMDVDGAPAAPKRIERASLDETNLIDDDDLQASLARQRREAAKQKIKELKARSAAAPRPANGTNGAADAVKKEEDDDDAMTSLSRPANAGQEEDDEGDVLVLDDTSEFVRNISLAAMAAAERAEKEAQRARQRSASVAAKREDEGMASVAPQIKAEEVDEPIAELSEAPRGGWAPARDDGEEDEQMYDPDAPPMLGRAASEASEAPTTTEDVKPDIKPEDEDALGTTGGEQLVSRGLASTLSLLRHQGLVKPRTPEEIQREKEFKEREAWLAAQRRRDMERERERLESRRMGDKKDQQQREYENRMRDQRDAQATLEAYANYKPVVNLSYHDEFGRDLTPKEAWKQLNYDFHGHGSGAKKKEKRLLKIENERKQAAMAAGDTPLSTAAAFAARAEKTGSATMILGVGNNNAAPVQEETLGGISKIEKNLKGKGKPVVAPPPSSRNNRNTTPGGSQTVINDIPMRPLPLSREASGTPEPGLVPRKAGFAPVRSFSPAVGGDASGTASAEGTPGPSGGSKLSIAVKRKATGEGEGSPASKRRA</sequence>
<dbReference type="STRING" id="5286.A0A0K3CVB0"/>
<dbReference type="GO" id="GO:0046540">
    <property type="term" value="C:U4/U6 x U5 tri-snRNP complex"/>
    <property type="evidence" value="ECO:0007669"/>
    <property type="project" value="InterPro"/>
</dbReference>
<evidence type="ECO:0000256" key="5">
    <source>
        <dbReference type="ARBA" id="ARBA00023242"/>
    </source>
</evidence>
<evidence type="ECO:0000313" key="7">
    <source>
        <dbReference type="EMBL" id="CTR11246.1"/>
    </source>
</evidence>
<gene>
    <name evidence="7" type="primary">FGENESH: predicted gene_16.133</name>
    <name evidence="8" type="ORF">AAT19DRAFT_11495</name>
    <name evidence="7" type="ORF">BN2166_0071070</name>
</gene>
<feature type="region of interest" description="Disordered" evidence="6">
    <location>
        <begin position="626"/>
        <end position="661"/>
    </location>
</feature>
<dbReference type="EMBL" id="CWKI01000016">
    <property type="protein sequence ID" value="CTR11246.1"/>
    <property type="molecule type" value="Genomic_DNA"/>
</dbReference>
<keyword evidence="3" id="KW-0507">mRNA processing</keyword>
<comment type="subcellular location">
    <subcellularLocation>
        <location evidence="1">Nucleus</location>
    </subcellularLocation>
</comment>
<evidence type="ECO:0000256" key="6">
    <source>
        <dbReference type="SAM" id="MobiDB-lite"/>
    </source>
</evidence>
<dbReference type="InterPro" id="IPR005011">
    <property type="entry name" value="SNU66/SART1"/>
</dbReference>
<dbReference type="Pfam" id="PF03343">
    <property type="entry name" value="SART-1"/>
    <property type="match status" value="1"/>
</dbReference>
<accession>A0A0K3CVB0</accession>
<feature type="compositionally biased region" description="Basic and acidic residues" evidence="6">
    <location>
        <begin position="389"/>
        <end position="403"/>
    </location>
</feature>
<keyword evidence="5" id="KW-0539">Nucleus</keyword>
<dbReference type="OrthoDB" id="5583at2759"/>
<evidence type="ECO:0000313" key="9">
    <source>
        <dbReference type="Proteomes" id="UP000199069"/>
    </source>
</evidence>
<dbReference type="InterPro" id="IPR045347">
    <property type="entry name" value="HIND"/>
</dbReference>
<dbReference type="Pfam" id="PF19252">
    <property type="entry name" value="HIND"/>
    <property type="match status" value="1"/>
</dbReference>
<feature type="region of interest" description="Disordered" evidence="6">
    <location>
        <begin position="387"/>
        <end position="454"/>
    </location>
</feature>
<feature type="compositionally biased region" description="Low complexity" evidence="6">
    <location>
        <begin position="550"/>
        <end position="561"/>
    </location>
</feature>
<dbReference type="PANTHER" id="PTHR14152:SF5">
    <property type="entry name" value="U4_U6.U5 TRI-SNRNP-ASSOCIATED PROTEIN 1"/>
    <property type="match status" value="1"/>
</dbReference>
<feature type="region of interest" description="Disordered" evidence="6">
    <location>
        <begin position="29"/>
        <end position="154"/>
    </location>
</feature>
<keyword evidence="4" id="KW-0508">mRNA splicing</keyword>
<dbReference type="Proteomes" id="UP000199069">
    <property type="component" value="Unassembled WGS sequence"/>
</dbReference>
<name>A0A0K3CVB0_RHOTO</name>
<feature type="compositionally biased region" description="Basic and acidic residues" evidence="6">
    <location>
        <begin position="126"/>
        <end position="154"/>
    </location>
</feature>
<proteinExistence type="inferred from homology"/>
<feature type="region of interest" description="Disordered" evidence="6">
    <location>
        <begin position="236"/>
        <end position="257"/>
    </location>
</feature>
<feature type="region of interest" description="Disordered" evidence="6">
    <location>
        <begin position="281"/>
        <end position="307"/>
    </location>
</feature>
<organism evidence="7 9">
    <name type="scientific">Rhodotorula toruloides</name>
    <name type="common">Yeast</name>
    <name type="synonym">Rhodosporidium toruloides</name>
    <dbReference type="NCBI Taxonomy" id="5286"/>
    <lineage>
        <taxon>Eukaryota</taxon>
        <taxon>Fungi</taxon>
        <taxon>Dikarya</taxon>
        <taxon>Basidiomycota</taxon>
        <taxon>Pucciniomycotina</taxon>
        <taxon>Microbotryomycetes</taxon>
        <taxon>Sporidiobolales</taxon>
        <taxon>Sporidiobolaceae</taxon>
        <taxon>Rhodotorula</taxon>
    </lineage>
</organism>
<protein>
    <submittedName>
        <fullName evidence="8">SART-1 protein</fullName>
    </submittedName>
</protein>
<evidence type="ECO:0000256" key="2">
    <source>
        <dbReference type="ARBA" id="ARBA00006076"/>
    </source>
</evidence>
<dbReference type="OMA" id="KRRDYTG"/>
<feature type="compositionally biased region" description="Basic and acidic residues" evidence="6">
    <location>
        <begin position="97"/>
        <end position="107"/>
    </location>
</feature>
<dbReference type="EMBL" id="LCTV02000016">
    <property type="protein sequence ID" value="PRQ70263.1"/>
    <property type="molecule type" value="Genomic_DNA"/>
</dbReference>
<keyword evidence="9" id="KW-1185">Reference proteome</keyword>
<evidence type="ECO:0000256" key="4">
    <source>
        <dbReference type="ARBA" id="ARBA00023187"/>
    </source>
</evidence>
<dbReference type="GO" id="GO:0000481">
    <property type="term" value="P:maturation of 5S rRNA"/>
    <property type="evidence" value="ECO:0007669"/>
    <property type="project" value="TreeGrafter"/>
</dbReference>
<feature type="region of interest" description="Disordered" evidence="6">
    <location>
        <begin position="324"/>
        <end position="362"/>
    </location>
</feature>
<feature type="region of interest" description="Disordered" evidence="6">
    <location>
        <begin position="471"/>
        <end position="582"/>
    </location>
</feature>
<evidence type="ECO:0000313" key="8">
    <source>
        <dbReference type="EMBL" id="PRQ70263.1"/>
    </source>
</evidence>
<feature type="compositionally biased region" description="Polar residues" evidence="6">
    <location>
        <begin position="795"/>
        <end position="810"/>
    </location>
</feature>
<evidence type="ECO:0000313" key="10">
    <source>
        <dbReference type="Proteomes" id="UP000239560"/>
    </source>
</evidence>
<evidence type="ECO:0000256" key="3">
    <source>
        <dbReference type="ARBA" id="ARBA00022664"/>
    </source>
</evidence>
<evidence type="ECO:0000256" key="1">
    <source>
        <dbReference type="ARBA" id="ARBA00004123"/>
    </source>
</evidence>
<feature type="compositionally biased region" description="Basic and acidic residues" evidence="6">
    <location>
        <begin position="39"/>
        <end position="79"/>
    </location>
</feature>
<dbReference type="GO" id="GO:0045292">
    <property type="term" value="P:mRNA cis splicing, via spliceosome"/>
    <property type="evidence" value="ECO:0007669"/>
    <property type="project" value="TreeGrafter"/>
</dbReference>
<feature type="compositionally biased region" description="Basic residues" evidence="6">
    <location>
        <begin position="327"/>
        <end position="337"/>
    </location>
</feature>
<reference evidence="8 10" key="2">
    <citation type="journal article" date="2018" name="Elife">
        <title>Functional genomics of lipid metabolism in the oleaginous yeast Rhodosporidium toruloides.</title>
        <authorList>
            <person name="Coradetti S.T."/>
            <person name="Pinel D."/>
            <person name="Geiselman G."/>
            <person name="Ito M."/>
            <person name="Mondo S."/>
            <person name="Reilly M.C."/>
            <person name="Cheng Y.F."/>
            <person name="Bauer S."/>
            <person name="Grigoriev I."/>
            <person name="Gladden J.M."/>
            <person name="Simmons B.A."/>
            <person name="Brem R."/>
            <person name="Arkin A.P."/>
            <person name="Skerker J.M."/>
        </authorList>
    </citation>
    <scope>NUCLEOTIDE SEQUENCE [LARGE SCALE GENOMIC DNA]</scope>
    <source>
        <strain evidence="8 10">NBRC 0880</strain>
    </source>
</reference>
<feature type="region of interest" description="Disordered" evidence="6">
    <location>
        <begin position="781"/>
        <end position="893"/>
    </location>
</feature>
<reference evidence="7 9" key="1">
    <citation type="submission" date="2015-07" db="EMBL/GenBank/DDBJ databases">
        <authorList>
            <person name="Cajimat M.N.B."/>
            <person name="Milazzo M.L."/>
            <person name="Fulhorst C.F."/>
        </authorList>
    </citation>
    <scope>NUCLEOTIDE SEQUENCE [LARGE SCALE GENOMIC DNA]</scope>
    <source>
        <strain evidence="7">Single colony</strain>
    </source>
</reference>
<dbReference type="PANTHER" id="PTHR14152">
    <property type="entry name" value="SQUAMOUS CELL CARCINOMA ANTIGEN RECOGNISED BY CYTOTOXIC T LYMPHOCYTES"/>
    <property type="match status" value="1"/>
</dbReference>
<dbReference type="AlphaFoldDB" id="A0A0K3CVB0"/>
<dbReference type="Proteomes" id="UP000239560">
    <property type="component" value="Unassembled WGS sequence"/>
</dbReference>
<comment type="similarity">
    <text evidence="2">Belongs to the SNU66/SART1 family.</text>
</comment>